<dbReference type="InterPro" id="IPR004846">
    <property type="entry name" value="T2SS/T3SS_dom"/>
</dbReference>
<dbReference type="InterPro" id="IPR051808">
    <property type="entry name" value="Type_IV_pilus_biogenesis"/>
</dbReference>
<sequence length="447" mass="49728">MSHKDMQTKKISSIHQCQSILLRITMICLISMIIMISTVRANENQLSFNLSSNVELHNNDLISMNFYQTDIAIILQALADCKQMNLIMSENISIKQTIKLQNIDWQKALTIILDSANLQATMDDNILFISKAIEPEILEQKKQLELKQQEQKQPLESLSIAINHADLANLNETIQQQGLLSERGKVIMDKRTNSLIIMDLPKQFKAINNLIKSIDKPMPQVHISAHIVTMSSESMNELGIKWGYSGRSSQLLDKFEVGLGITNSTSTIGFNLAKISGSLLNLQLSALESENQVEIIASPNLLTSNQNMASIKQGTEIPYEVSNGNNGATSIEFKQAVLGLEVTPKILSDNQILLDLYITQNTAGRSIKRSEGGEALAIDTQEIKTQVKVNNGETIVLGGIFQQTNDNLKRNVPSASELPIIGNLFKYKGKKQQKKELVIFITLQLVE</sequence>
<organism evidence="9 10">
    <name type="scientific">Gilliamella apicola</name>
    <dbReference type="NCBI Taxonomy" id="1196095"/>
    <lineage>
        <taxon>Bacteria</taxon>
        <taxon>Pseudomonadati</taxon>
        <taxon>Pseudomonadota</taxon>
        <taxon>Gammaproteobacteria</taxon>
        <taxon>Orbales</taxon>
        <taxon>Orbaceae</taxon>
        <taxon>Gilliamella</taxon>
    </lineage>
</organism>
<feature type="domain" description="Type II/III secretion system secretin-like" evidence="7">
    <location>
        <begin position="286"/>
        <end position="446"/>
    </location>
</feature>
<dbReference type="Gene3D" id="3.30.1370.120">
    <property type="match status" value="1"/>
</dbReference>
<evidence type="ECO:0000313" key="9">
    <source>
        <dbReference type="EMBL" id="TSK03649.1"/>
    </source>
</evidence>
<evidence type="ECO:0000256" key="1">
    <source>
        <dbReference type="ARBA" id="ARBA00004370"/>
    </source>
</evidence>
<comment type="subcellular location">
    <subcellularLocation>
        <location evidence="5">Cell outer membrane</location>
    </subcellularLocation>
    <subcellularLocation>
        <location evidence="1">Membrane</location>
    </subcellularLocation>
</comment>
<dbReference type="InterPro" id="IPR005644">
    <property type="entry name" value="NolW-like"/>
</dbReference>
<comment type="similarity">
    <text evidence="4">Belongs to the bacterial secretin family.</text>
</comment>
<evidence type="ECO:0000256" key="2">
    <source>
        <dbReference type="ARBA" id="ARBA00022729"/>
    </source>
</evidence>
<dbReference type="PANTHER" id="PTHR30604:SF1">
    <property type="entry name" value="DNA UTILIZATION PROTEIN HOFQ"/>
    <property type="match status" value="1"/>
</dbReference>
<reference evidence="9 10" key="1">
    <citation type="submission" date="2019-07" db="EMBL/GenBank/DDBJ databases">
        <title>Gilliamella genomes.</title>
        <authorList>
            <person name="Zheng H."/>
        </authorList>
    </citation>
    <scope>NUCLEOTIDE SEQUENCE [LARGE SCALE GENOMIC DNA]</scope>
    <source>
        <strain evidence="9 10">W8127</strain>
    </source>
</reference>
<protein>
    <submittedName>
        <fullName evidence="9">Type IV pilus secretin PilQ</fullName>
    </submittedName>
</protein>
<evidence type="ECO:0000259" key="8">
    <source>
        <dbReference type="Pfam" id="PF03958"/>
    </source>
</evidence>
<comment type="caution">
    <text evidence="9">The sequence shown here is derived from an EMBL/GenBank/DDBJ whole genome shotgun (WGS) entry which is preliminary data.</text>
</comment>
<dbReference type="AlphaFoldDB" id="A0A556SR80"/>
<evidence type="ECO:0000259" key="7">
    <source>
        <dbReference type="Pfam" id="PF00263"/>
    </source>
</evidence>
<dbReference type="EMBL" id="VMHM01000005">
    <property type="protein sequence ID" value="TSK03649.1"/>
    <property type="molecule type" value="Genomic_DNA"/>
</dbReference>
<dbReference type="PRINTS" id="PR00811">
    <property type="entry name" value="BCTERIALGSPD"/>
</dbReference>
<evidence type="ECO:0000313" key="10">
    <source>
        <dbReference type="Proteomes" id="UP000319483"/>
    </source>
</evidence>
<evidence type="ECO:0000256" key="6">
    <source>
        <dbReference type="SAM" id="Phobius"/>
    </source>
</evidence>
<dbReference type="GO" id="GO:0009306">
    <property type="term" value="P:protein secretion"/>
    <property type="evidence" value="ECO:0007669"/>
    <property type="project" value="InterPro"/>
</dbReference>
<evidence type="ECO:0000256" key="4">
    <source>
        <dbReference type="RuleBase" id="RU004003"/>
    </source>
</evidence>
<keyword evidence="3 6" id="KW-0472">Membrane</keyword>
<gene>
    <name evidence="9" type="ORF">FPQ15_04475</name>
</gene>
<dbReference type="InterPro" id="IPR038591">
    <property type="entry name" value="NolW-like_sf"/>
</dbReference>
<dbReference type="PRINTS" id="PR01032">
    <property type="entry name" value="PHAGEIV"/>
</dbReference>
<keyword evidence="6" id="KW-1133">Transmembrane helix</keyword>
<dbReference type="Pfam" id="PF03958">
    <property type="entry name" value="Secretin_N"/>
    <property type="match status" value="1"/>
</dbReference>
<dbReference type="PANTHER" id="PTHR30604">
    <property type="entry name" value="PROTEIN TRANSPORT PROTEIN HOFQ"/>
    <property type="match status" value="1"/>
</dbReference>
<dbReference type="Pfam" id="PF00263">
    <property type="entry name" value="Secretin"/>
    <property type="match status" value="1"/>
</dbReference>
<keyword evidence="6" id="KW-0812">Transmembrane</keyword>
<accession>A0A556SR80</accession>
<keyword evidence="5" id="KW-0813">Transport</keyword>
<feature type="transmembrane region" description="Helical" evidence="6">
    <location>
        <begin position="20"/>
        <end position="39"/>
    </location>
</feature>
<dbReference type="GO" id="GO:0009279">
    <property type="term" value="C:cell outer membrane"/>
    <property type="evidence" value="ECO:0007669"/>
    <property type="project" value="UniProtKB-SubCell"/>
</dbReference>
<keyword evidence="2" id="KW-0732">Signal</keyword>
<evidence type="ECO:0000256" key="3">
    <source>
        <dbReference type="ARBA" id="ARBA00023136"/>
    </source>
</evidence>
<dbReference type="Gene3D" id="3.30.1370.130">
    <property type="match status" value="1"/>
</dbReference>
<proteinExistence type="inferred from homology"/>
<feature type="domain" description="NolW-like" evidence="8">
    <location>
        <begin position="160"/>
        <end position="220"/>
    </location>
</feature>
<dbReference type="Proteomes" id="UP000319483">
    <property type="component" value="Unassembled WGS sequence"/>
</dbReference>
<name>A0A556SR80_9GAMM</name>
<dbReference type="InterPro" id="IPR001775">
    <property type="entry name" value="GspD/PilQ"/>
</dbReference>
<evidence type="ECO:0000256" key="5">
    <source>
        <dbReference type="RuleBase" id="RU004004"/>
    </source>
</evidence>